<feature type="transmembrane region" description="Helical" evidence="1">
    <location>
        <begin position="63"/>
        <end position="87"/>
    </location>
</feature>
<comment type="caution">
    <text evidence="2">The sequence shown here is derived from an EMBL/GenBank/DDBJ whole genome shotgun (WGS) entry which is preliminary data.</text>
</comment>
<sequence>MTRQDPRHLQNFDPKTFWPSVAAQSDSLSIYPNSSVSNIAPRRPSLPHSESYIERQRLRNKTIIWVISISFFVVIVILIALFAWLGAHNWFKSEDD</sequence>
<gene>
    <name evidence="2" type="ORF">JMJ35_008410</name>
</gene>
<accession>A0AA39V2S8</accession>
<dbReference type="Proteomes" id="UP001166286">
    <property type="component" value="Unassembled WGS sequence"/>
</dbReference>
<organism evidence="2 3">
    <name type="scientific">Cladonia borealis</name>
    <dbReference type="NCBI Taxonomy" id="184061"/>
    <lineage>
        <taxon>Eukaryota</taxon>
        <taxon>Fungi</taxon>
        <taxon>Dikarya</taxon>
        <taxon>Ascomycota</taxon>
        <taxon>Pezizomycotina</taxon>
        <taxon>Lecanoromycetes</taxon>
        <taxon>OSLEUM clade</taxon>
        <taxon>Lecanoromycetidae</taxon>
        <taxon>Lecanorales</taxon>
        <taxon>Lecanorineae</taxon>
        <taxon>Cladoniaceae</taxon>
        <taxon>Cladonia</taxon>
    </lineage>
</organism>
<dbReference type="EMBL" id="JAFEKC020000019">
    <property type="protein sequence ID" value="KAK0509039.1"/>
    <property type="molecule type" value="Genomic_DNA"/>
</dbReference>
<proteinExistence type="predicted"/>
<keyword evidence="3" id="KW-1185">Reference proteome</keyword>
<evidence type="ECO:0000313" key="3">
    <source>
        <dbReference type="Proteomes" id="UP001166286"/>
    </source>
</evidence>
<name>A0AA39V2S8_9LECA</name>
<reference evidence="2" key="1">
    <citation type="submission" date="2023-03" db="EMBL/GenBank/DDBJ databases">
        <title>Complete genome of Cladonia borealis.</title>
        <authorList>
            <person name="Park H."/>
        </authorList>
    </citation>
    <scope>NUCLEOTIDE SEQUENCE</scope>
    <source>
        <strain evidence="2">ANT050790</strain>
    </source>
</reference>
<keyword evidence="1" id="KW-1133">Transmembrane helix</keyword>
<protein>
    <submittedName>
        <fullName evidence="2">Uncharacterized protein</fullName>
    </submittedName>
</protein>
<keyword evidence="1" id="KW-0472">Membrane</keyword>
<evidence type="ECO:0000256" key="1">
    <source>
        <dbReference type="SAM" id="Phobius"/>
    </source>
</evidence>
<evidence type="ECO:0000313" key="2">
    <source>
        <dbReference type="EMBL" id="KAK0509039.1"/>
    </source>
</evidence>
<dbReference type="AlphaFoldDB" id="A0AA39V2S8"/>
<keyword evidence="1" id="KW-0812">Transmembrane</keyword>